<gene>
    <name evidence="6" type="ORF">OV287_47515</name>
</gene>
<protein>
    <submittedName>
        <fullName evidence="6">Methyl-accepting chemotaxis protein</fullName>
    </submittedName>
</protein>
<organism evidence="6 7">
    <name type="scientific">Archangium lansingense</name>
    <dbReference type="NCBI Taxonomy" id="2995310"/>
    <lineage>
        <taxon>Bacteria</taxon>
        <taxon>Pseudomonadati</taxon>
        <taxon>Myxococcota</taxon>
        <taxon>Myxococcia</taxon>
        <taxon>Myxococcales</taxon>
        <taxon>Cystobacterineae</taxon>
        <taxon>Archangiaceae</taxon>
        <taxon>Archangium</taxon>
    </lineage>
</organism>
<proteinExistence type="predicted"/>
<sequence>MASSKSSSSSDRSLPSRIDALMRACALPLAPFVAYLLGMVLGLEGDEVSRALLVILPPTLLIFAVLCPLAIIHYLVGDALRVNPGDQPGLRLVRILKLPWRLAFYNLVGTYAVGATFFSTGVCLWFGKDIKLAVWGGAVGLAVGLLLAFPAGIVIERWVQPLALQEQQRHPNLRVLSGGFFWVRQSWFLPYAFAVCVLSLIILGGVAVAVQSNNVQRRYIEDLQAAGQHQAAIMMEGMSSSLLSELSMPVAVLAFLLLTIPTVSAWMLARRQERGSLSVLEAIEGLSVGKVRPPQWISTDEIGDLAFGLNSIVLQLSALPRTLQQSANQLVEAGATLRNANDAQRRALTTQATAIQETNVTAQEIKQTSDLTATRAQEVLNVVRHAEELSRAGTQAIEQTIAGFSAIRDSVFAIRGKMERLQTSAVQIGEITQTVKDLADQSNMLALNAAIEAVRSGEHGKGFGVVAREIRLLADQSIRATSRISNILDEVGNAIGDAVAMTDVGAAQVEGGLGKVKTSGDSLLQLSLMVNESSAAVTQITAAVSQQNAGFAQIFNAIADLSRSMDQAMERLESTQEAAQTLQKVSAQVSQVAGQYHVE</sequence>
<dbReference type="EMBL" id="JAPNKA010000001">
    <property type="protein sequence ID" value="MCY1082118.1"/>
    <property type="molecule type" value="Genomic_DNA"/>
</dbReference>
<dbReference type="SUPFAM" id="SSF58104">
    <property type="entry name" value="Methyl-accepting chemotaxis protein (MCP) signaling domain"/>
    <property type="match status" value="1"/>
</dbReference>
<dbReference type="Gene3D" id="1.10.287.950">
    <property type="entry name" value="Methyl-accepting chemotaxis protein"/>
    <property type="match status" value="1"/>
</dbReference>
<feature type="transmembrane region" description="Helical" evidence="4">
    <location>
        <begin position="21"/>
        <end position="43"/>
    </location>
</feature>
<dbReference type="InterPro" id="IPR004089">
    <property type="entry name" value="MCPsignal_dom"/>
</dbReference>
<evidence type="ECO:0000256" key="3">
    <source>
        <dbReference type="SAM" id="Coils"/>
    </source>
</evidence>
<feature type="transmembrane region" description="Helical" evidence="4">
    <location>
        <begin position="133"/>
        <end position="155"/>
    </location>
</feature>
<accession>A0ABT4AKB0</accession>
<keyword evidence="1 2" id="KW-0807">Transducer</keyword>
<evidence type="ECO:0000259" key="5">
    <source>
        <dbReference type="PROSITE" id="PS50111"/>
    </source>
</evidence>
<dbReference type="PROSITE" id="PS50111">
    <property type="entry name" value="CHEMOTAXIS_TRANSDUC_2"/>
    <property type="match status" value="1"/>
</dbReference>
<name>A0ABT4AKB0_9BACT</name>
<feature type="transmembrane region" description="Helical" evidence="4">
    <location>
        <begin position="55"/>
        <end position="76"/>
    </location>
</feature>
<dbReference type="SMART" id="SM00283">
    <property type="entry name" value="MA"/>
    <property type="match status" value="1"/>
</dbReference>
<comment type="caution">
    <text evidence="6">The sequence shown here is derived from an EMBL/GenBank/DDBJ whole genome shotgun (WGS) entry which is preliminary data.</text>
</comment>
<evidence type="ECO:0000256" key="4">
    <source>
        <dbReference type="SAM" id="Phobius"/>
    </source>
</evidence>
<keyword evidence="4" id="KW-0812">Transmembrane</keyword>
<keyword evidence="7" id="KW-1185">Reference proteome</keyword>
<reference evidence="6 7" key="1">
    <citation type="submission" date="2022-11" db="EMBL/GenBank/DDBJ databases">
        <title>Minimal conservation of predation-associated metabolite biosynthetic gene clusters underscores biosynthetic potential of Myxococcota including descriptions for ten novel species: Archangium lansinium sp. nov., Myxococcus landrumus sp. nov., Nannocystis bai.</title>
        <authorList>
            <person name="Ahearne A."/>
            <person name="Stevens C."/>
            <person name="Phillips K."/>
        </authorList>
    </citation>
    <scope>NUCLEOTIDE SEQUENCE [LARGE SCALE GENOMIC DNA]</scope>
    <source>
        <strain evidence="6 7">MIWBW</strain>
    </source>
</reference>
<feature type="coiled-coil region" evidence="3">
    <location>
        <begin position="558"/>
        <end position="585"/>
    </location>
</feature>
<keyword evidence="4" id="KW-0472">Membrane</keyword>
<dbReference type="PANTHER" id="PTHR32089:SF112">
    <property type="entry name" value="LYSOZYME-LIKE PROTEIN-RELATED"/>
    <property type="match status" value="1"/>
</dbReference>
<dbReference type="Pfam" id="PF00015">
    <property type="entry name" value="MCPsignal"/>
    <property type="match status" value="1"/>
</dbReference>
<dbReference type="RefSeq" id="WP_267540694.1">
    <property type="nucleotide sequence ID" value="NZ_JAPNKA010000001.1"/>
</dbReference>
<evidence type="ECO:0000313" key="7">
    <source>
        <dbReference type="Proteomes" id="UP001207654"/>
    </source>
</evidence>
<evidence type="ECO:0000313" key="6">
    <source>
        <dbReference type="EMBL" id="MCY1082118.1"/>
    </source>
</evidence>
<feature type="domain" description="Methyl-accepting transducer" evidence="5">
    <location>
        <begin position="326"/>
        <end position="562"/>
    </location>
</feature>
<dbReference type="PANTHER" id="PTHR32089">
    <property type="entry name" value="METHYL-ACCEPTING CHEMOTAXIS PROTEIN MCPB"/>
    <property type="match status" value="1"/>
</dbReference>
<feature type="transmembrane region" description="Helical" evidence="4">
    <location>
        <begin position="246"/>
        <end position="269"/>
    </location>
</feature>
<evidence type="ECO:0000256" key="1">
    <source>
        <dbReference type="ARBA" id="ARBA00023224"/>
    </source>
</evidence>
<evidence type="ECO:0000256" key="2">
    <source>
        <dbReference type="PROSITE-ProRule" id="PRU00284"/>
    </source>
</evidence>
<feature type="transmembrane region" description="Helical" evidence="4">
    <location>
        <begin position="188"/>
        <end position="210"/>
    </location>
</feature>
<keyword evidence="3" id="KW-0175">Coiled coil</keyword>
<keyword evidence="4" id="KW-1133">Transmembrane helix</keyword>
<feature type="transmembrane region" description="Helical" evidence="4">
    <location>
        <begin position="104"/>
        <end position="127"/>
    </location>
</feature>
<dbReference type="Proteomes" id="UP001207654">
    <property type="component" value="Unassembled WGS sequence"/>
</dbReference>